<evidence type="ECO:0000313" key="2">
    <source>
        <dbReference type="EMBL" id="QPE03639.1"/>
    </source>
</evidence>
<dbReference type="RefSeq" id="WP_194385034.1">
    <property type="nucleotide sequence ID" value="NZ_CP064760.1"/>
</dbReference>
<name>A0A7S8MV28_9MICO</name>
<evidence type="ECO:0000313" key="3">
    <source>
        <dbReference type="Proteomes" id="UP000594480"/>
    </source>
</evidence>
<keyword evidence="3" id="KW-1185">Reference proteome</keyword>
<proteinExistence type="predicted"/>
<evidence type="ECO:0000256" key="1">
    <source>
        <dbReference type="SAM" id="MobiDB-lite"/>
    </source>
</evidence>
<dbReference type="EMBL" id="CP064760">
    <property type="protein sequence ID" value="QPE03639.1"/>
    <property type="molecule type" value="Genomic_DNA"/>
</dbReference>
<feature type="compositionally biased region" description="Low complexity" evidence="1">
    <location>
        <begin position="190"/>
        <end position="207"/>
    </location>
</feature>
<gene>
    <name evidence="2" type="ORF">IT882_09930</name>
</gene>
<organism evidence="2 3">
    <name type="scientific">Microbacterium schleiferi</name>
    <dbReference type="NCBI Taxonomy" id="69362"/>
    <lineage>
        <taxon>Bacteria</taxon>
        <taxon>Bacillati</taxon>
        <taxon>Actinomycetota</taxon>
        <taxon>Actinomycetes</taxon>
        <taxon>Micrococcales</taxon>
        <taxon>Microbacteriaceae</taxon>
        <taxon>Microbacterium</taxon>
    </lineage>
</organism>
<accession>A0A7S8MV28</accession>
<reference evidence="2 3" key="1">
    <citation type="submission" date="2020-11" db="EMBL/GenBank/DDBJ databases">
        <title>Amino acid is mineralized and recycled by bacteria in oceanic microbiome.</title>
        <authorList>
            <person name="Zheng L.Y."/>
        </authorList>
    </citation>
    <scope>NUCLEOTIDE SEQUENCE [LARGE SCALE GENOMIC DNA]</scope>
    <source>
        <strain evidence="2 3">A32-1</strain>
    </source>
</reference>
<sequence length="207" mass="22621">MTELVVESIAPERVEVGDGISIPTAWDVIVTGEPGVPGAIRLHGEYDHALRRAVAATVRVDRVGEGDEVTAQVLREARVQWLVAASAFRIVTVAREGGEFQPLSSYLADVRAHSDRTPTEARDQAIVLYRIASTINLAPLKFVSDYLNVSVSTATRMMARARQQGLAADLITRETYNRMQQDEQRRMTGPHRVPGSSPSRSGPSIGM</sequence>
<dbReference type="Proteomes" id="UP000594480">
    <property type="component" value="Chromosome"/>
</dbReference>
<feature type="region of interest" description="Disordered" evidence="1">
    <location>
        <begin position="181"/>
        <end position="207"/>
    </location>
</feature>
<dbReference type="AlphaFoldDB" id="A0A7S8MV28"/>
<protein>
    <submittedName>
        <fullName evidence="2">Uncharacterized protein</fullName>
    </submittedName>
</protein>
<dbReference type="KEGG" id="msf:IT882_09930"/>